<evidence type="ECO:0000313" key="2">
    <source>
        <dbReference type="Proteomes" id="UP001176846"/>
    </source>
</evidence>
<dbReference type="RefSeq" id="WP_223345396.1">
    <property type="nucleotide sequence ID" value="NZ_BQTP01000043.1"/>
</dbReference>
<evidence type="ECO:0000313" key="1">
    <source>
        <dbReference type="EMBL" id="MEC6060552.1"/>
    </source>
</evidence>
<reference evidence="1" key="1">
    <citation type="journal article" date="2023" name="Nat. Commun.">
        <title>Genomic dissection of endemic carbapenem resistance reveals metallo-beta-lactamase dissemination through clonal, plasmid and integron transfer.</title>
        <authorList>
            <person name="Macesic N."/>
            <person name="Hawkey J."/>
            <person name="Vezina B."/>
            <person name="Wisniewski J.A."/>
            <person name="Cottingham H."/>
            <person name="Blakeway L.V."/>
            <person name="Harshegyi T."/>
            <person name="Pragastis K."/>
            <person name="Badoordeen G.Z."/>
            <person name="Dennison A."/>
            <person name="Spelman D.W."/>
            <person name="Jenney A.W.J."/>
            <person name="Peleg A.Y."/>
        </authorList>
    </citation>
    <scope>NUCLEOTIDE SEQUENCE</scope>
    <source>
        <strain evidence="1">CPO071</strain>
    </source>
</reference>
<accession>A0AAW9PMU3</accession>
<gene>
    <name evidence="1" type="ORF">QAB22_029335</name>
</gene>
<sequence>MVLFEYENMAMKDNQNEVARDMWVEALSSLFKGDSKEELYRISDDEIDALEGLCPDRWPTAGQTEINWDLSVPGRKHTIDLPGTWVLQPADCEQIDLSSLVLGKASFADFEPLINSFFRLTDSSLWTRLEPRKLGMAILHIAKGWPISPVLLSLHEDGGFHFGGGSHRYQVLKRSGSPHFYFLAEPDDVPAINKQLTVQWMRDYQLS</sequence>
<evidence type="ECO:0008006" key="3">
    <source>
        <dbReference type="Google" id="ProtNLM"/>
    </source>
</evidence>
<reference evidence="1" key="2">
    <citation type="submission" date="2024-01" db="EMBL/GenBank/DDBJ databases">
        <authorList>
            <person name="Macesic N."/>
        </authorList>
    </citation>
    <scope>NUCLEOTIDE SEQUENCE</scope>
    <source>
        <strain evidence="1">CPO071</strain>
    </source>
</reference>
<dbReference type="EMBL" id="JARTTN020000003">
    <property type="protein sequence ID" value="MEC6060552.1"/>
    <property type="molecule type" value="Genomic_DNA"/>
</dbReference>
<protein>
    <recommendedName>
        <fullName evidence="3">PH domain-containing protein</fullName>
    </recommendedName>
</protein>
<organism evidence="1 2">
    <name type="scientific">Klebsiella variicola</name>
    <dbReference type="NCBI Taxonomy" id="244366"/>
    <lineage>
        <taxon>Bacteria</taxon>
        <taxon>Pseudomonadati</taxon>
        <taxon>Pseudomonadota</taxon>
        <taxon>Gammaproteobacteria</taxon>
        <taxon>Enterobacterales</taxon>
        <taxon>Enterobacteriaceae</taxon>
        <taxon>Klebsiella/Raoultella group</taxon>
        <taxon>Klebsiella</taxon>
        <taxon>Klebsiella pneumoniae complex</taxon>
    </lineage>
</organism>
<dbReference type="AlphaFoldDB" id="A0AAW9PMU3"/>
<proteinExistence type="predicted"/>
<comment type="caution">
    <text evidence="1">The sequence shown here is derived from an EMBL/GenBank/DDBJ whole genome shotgun (WGS) entry which is preliminary data.</text>
</comment>
<dbReference type="Proteomes" id="UP001176846">
    <property type="component" value="Unassembled WGS sequence"/>
</dbReference>
<name>A0AAW9PMU3_KLEVA</name>